<dbReference type="AlphaFoldDB" id="A6GEX5"/>
<evidence type="ECO:0000259" key="2">
    <source>
        <dbReference type="Pfam" id="PF17517"/>
    </source>
</evidence>
<name>A6GEX5_9BACT</name>
<evidence type="ECO:0000313" key="4">
    <source>
        <dbReference type="Proteomes" id="UP000005801"/>
    </source>
</evidence>
<dbReference type="PANTHER" id="PTHR46534">
    <property type="entry name" value="IGGFC_BINDING DOMAIN-CONTAINING PROTEIN"/>
    <property type="match status" value="1"/>
</dbReference>
<feature type="region of interest" description="Disordered" evidence="1">
    <location>
        <begin position="57"/>
        <end position="117"/>
    </location>
</feature>
<evidence type="ECO:0000313" key="3">
    <source>
        <dbReference type="EMBL" id="EDM75567.1"/>
    </source>
</evidence>
<dbReference type="PANTHER" id="PTHR46534:SF1">
    <property type="entry name" value="IGGFC-BINDING PROTEIN N-TERMINAL DOMAIN-CONTAINING PROTEIN"/>
    <property type="match status" value="1"/>
</dbReference>
<keyword evidence="4" id="KW-1185">Reference proteome</keyword>
<sequence length="545" mass="56710">MGALACTDDGGGAEAADAATETNDEGSCTPGTQGCECVESWCFGELICDAGVCVPPPDEEGSSTDAEGSEDETSSEDSSDSTDSTDSADSTDEESSSGAESEGSEDSSDSEDTGEPLTPCEVAAASRASIGCEYVMPILGMGNSSDQCEIAVVNPTPDAVATAYVEGYVDGAWEPLAAPFVLEPYDSDALLVSISPFRALRVSSDAPVAVLESLGLRNNEFYKDASVGMSGTLLHASAAWGTRYFGLGSIGTGHFRSAPQLIILSLEPDTELSMVAPADMEAFHSVQGTTAVAAFGAYETTLGPADTLRLRPEDFTTSFAETEIVSSKPIAVFSYAADGRYPVDGDQGDGMYDQLLPTDAWGTEHMAVPVDGIYSNLDYNTWLIVASEPNTTVSFEGVSAPPIVLAAEGDSARVGDPSWTEAFRIVSDAPVGVMQFLDGGQAPSMTSVPPVAHLADRGGHFAHSGPDVYNVWMTRGRPSGEVAVAINGGALDVFSTYEAQGWTFDTSVPSWGAFALTHDGPFISNAWVTVDAGHSALFGSAYQID</sequence>
<protein>
    <recommendedName>
        <fullName evidence="2">IgGFc-binding protein N-terminal domain-containing protein</fullName>
    </recommendedName>
</protein>
<feature type="compositionally biased region" description="Acidic residues" evidence="1">
    <location>
        <begin position="57"/>
        <end position="80"/>
    </location>
</feature>
<dbReference type="EMBL" id="ABCS01000087">
    <property type="protein sequence ID" value="EDM75567.1"/>
    <property type="molecule type" value="Genomic_DNA"/>
</dbReference>
<comment type="caution">
    <text evidence="3">The sequence shown here is derived from an EMBL/GenBank/DDBJ whole genome shotgun (WGS) entry which is preliminary data.</text>
</comment>
<feature type="compositionally biased region" description="Acidic residues" evidence="1">
    <location>
        <begin position="102"/>
        <end position="114"/>
    </location>
</feature>
<dbReference type="InterPro" id="IPR035234">
    <property type="entry name" value="IgGFc-bd_N"/>
</dbReference>
<reference evidence="3 4" key="1">
    <citation type="submission" date="2007-06" db="EMBL/GenBank/DDBJ databases">
        <authorList>
            <person name="Shimkets L."/>
            <person name="Ferriera S."/>
            <person name="Johnson J."/>
            <person name="Kravitz S."/>
            <person name="Beeson K."/>
            <person name="Sutton G."/>
            <person name="Rogers Y.-H."/>
            <person name="Friedman R."/>
            <person name="Frazier M."/>
            <person name="Venter J.C."/>
        </authorList>
    </citation>
    <scope>NUCLEOTIDE SEQUENCE [LARGE SCALE GENOMIC DNA]</scope>
    <source>
        <strain evidence="3 4">SIR-1</strain>
    </source>
</reference>
<feature type="domain" description="IgGFc-binding protein N-terminal" evidence="2">
    <location>
        <begin position="231"/>
        <end position="527"/>
    </location>
</feature>
<evidence type="ECO:0000256" key="1">
    <source>
        <dbReference type="SAM" id="MobiDB-lite"/>
    </source>
</evidence>
<dbReference type="Pfam" id="PF17517">
    <property type="entry name" value="IgGFc_binding"/>
    <property type="match status" value="1"/>
</dbReference>
<dbReference type="STRING" id="391625.PPSIR1_28936"/>
<proteinExistence type="predicted"/>
<organism evidence="3 4">
    <name type="scientific">Plesiocystis pacifica SIR-1</name>
    <dbReference type="NCBI Taxonomy" id="391625"/>
    <lineage>
        <taxon>Bacteria</taxon>
        <taxon>Pseudomonadati</taxon>
        <taxon>Myxococcota</taxon>
        <taxon>Polyangia</taxon>
        <taxon>Nannocystales</taxon>
        <taxon>Nannocystaceae</taxon>
        <taxon>Plesiocystis</taxon>
    </lineage>
</organism>
<gene>
    <name evidence="3" type="ORF">PPSIR1_28936</name>
</gene>
<accession>A6GEX5</accession>
<dbReference type="Proteomes" id="UP000005801">
    <property type="component" value="Unassembled WGS sequence"/>
</dbReference>
<feature type="region of interest" description="Disordered" evidence="1">
    <location>
        <begin position="1"/>
        <end position="30"/>
    </location>
</feature>